<dbReference type="AlphaFoldDB" id="A0A8T0XJ97"/>
<evidence type="ECO:0008006" key="4">
    <source>
        <dbReference type="Google" id="ProtNLM"/>
    </source>
</evidence>
<dbReference type="EMBL" id="CM029037">
    <property type="protein sequence ID" value="KAG2661511.1"/>
    <property type="molecule type" value="Genomic_DNA"/>
</dbReference>
<feature type="signal peptide" evidence="1">
    <location>
        <begin position="1"/>
        <end position="19"/>
    </location>
</feature>
<evidence type="ECO:0000256" key="1">
    <source>
        <dbReference type="SAM" id="SignalP"/>
    </source>
</evidence>
<comment type="caution">
    <text evidence="2">The sequence shown here is derived from an EMBL/GenBank/DDBJ whole genome shotgun (WGS) entry which is preliminary data.</text>
</comment>
<protein>
    <recommendedName>
        <fullName evidence="4">Secreted protein</fullName>
    </recommendedName>
</protein>
<reference evidence="2 3" key="1">
    <citation type="submission" date="2020-05" db="EMBL/GenBank/DDBJ databases">
        <title>WGS assembly of Panicum virgatum.</title>
        <authorList>
            <person name="Lovell J.T."/>
            <person name="Jenkins J."/>
            <person name="Shu S."/>
            <person name="Juenger T.E."/>
            <person name="Schmutz J."/>
        </authorList>
    </citation>
    <scope>NUCLEOTIDE SEQUENCE [LARGE SCALE GENOMIC DNA]</scope>
    <source>
        <strain evidence="3">cv. AP13</strain>
    </source>
</reference>
<feature type="chain" id="PRO_5035861581" description="Secreted protein" evidence="1">
    <location>
        <begin position="20"/>
        <end position="70"/>
    </location>
</feature>
<gene>
    <name evidence="2" type="ORF">PVAP13_1KG508113</name>
</gene>
<keyword evidence="1" id="KW-0732">Signal</keyword>
<proteinExistence type="predicted"/>
<sequence>MRFVLVLLFALGLDPWCSPMGFVFRPSIVWPPGADSCAPSALHASMADALSTKSIRAGRSGRWLLQQIHD</sequence>
<name>A0A8T0XJ97_PANVG</name>
<evidence type="ECO:0000313" key="2">
    <source>
        <dbReference type="EMBL" id="KAG2661511.1"/>
    </source>
</evidence>
<accession>A0A8T0XJ97</accession>
<evidence type="ECO:0000313" key="3">
    <source>
        <dbReference type="Proteomes" id="UP000823388"/>
    </source>
</evidence>
<dbReference type="Proteomes" id="UP000823388">
    <property type="component" value="Chromosome 1K"/>
</dbReference>
<organism evidence="2 3">
    <name type="scientific">Panicum virgatum</name>
    <name type="common">Blackwell switchgrass</name>
    <dbReference type="NCBI Taxonomy" id="38727"/>
    <lineage>
        <taxon>Eukaryota</taxon>
        <taxon>Viridiplantae</taxon>
        <taxon>Streptophyta</taxon>
        <taxon>Embryophyta</taxon>
        <taxon>Tracheophyta</taxon>
        <taxon>Spermatophyta</taxon>
        <taxon>Magnoliopsida</taxon>
        <taxon>Liliopsida</taxon>
        <taxon>Poales</taxon>
        <taxon>Poaceae</taxon>
        <taxon>PACMAD clade</taxon>
        <taxon>Panicoideae</taxon>
        <taxon>Panicodae</taxon>
        <taxon>Paniceae</taxon>
        <taxon>Panicinae</taxon>
        <taxon>Panicum</taxon>
        <taxon>Panicum sect. Hiantes</taxon>
    </lineage>
</organism>
<keyword evidence="3" id="KW-1185">Reference proteome</keyword>